<evidence type="ECO:0000256" key="4">
    <source>
        <dbReference type="ARBA" id="ARBA00022741"/>
    </source>
</evidence>
<evidence type="ECO:0000259" key="13">
    <source>
        <dbReference type="SMART" id="SM00968"/>
    </source>
</evidence>
<evidence type="ECO:0000256" key="11">
    <source>
        <dbReference type="PIRNR" id="PIRNR005719"/>
    </source>
</evidence>
<dbReference type="Gene3D" id="3.40.50.300">
    <property type="entry name" value="P-loop containing nucleotide triphosphate hydrolases"/>
    <property type="match status" value="2"/>
</dbReference>
<feature type="coiled-coil region" evidence="12">
    <location>
        <begin position="989"/>
        <end position="1038"/>
    </location>
</feature>
<keyword evidence="9 11" id="KW-0539">Nucleus</keyword>
<dbReference type="PANTHER" id="PTHR43977">
    <property type="entry name" value="STRUCTURAL MAINTENANCE OF CHROMOSOMES PROTEIN 3"/>
    <property type="match status" value="1"/>
</dbReference>
<dbReference type="InterPro" id="IPR010935">
    <property type="entry name" value="SMC_hinge"/>
</dbReference>
<evidence type="ECO:0000256" key="10">
    <source>
        <dbReference type="ARBA" id="ARBA00023306"/>
    </source>
</evidence>
<dbReference type="InterPro" id="IPR003395">
    <property type="entry name" value="RecF/RecN/SMC_N"/>
</dbReference>
<proteinExistence type="inferred from homology"/>
<comment type="caution">
    <text evidence="14">The sequence shown here is derived from an EMBL/GenBank/DDBJ whole genome shotgun (WGS) entry which is preliminary data.</text>
</comment>
<dbReference type="InterPro" id="IPR024704">
    <property type="entry name" value="SMC"/>
</dbReference>
<comment type="subcellular location">
    <subcellularLocation>
        <location evidence="1 11">Nucleus</location>
    </subcellularLocation>
</comment>
<dbReference type="GeneID" id="94196674"/>
<name>A0AAV4LZN9_BABCB</name>
<keyword evidence="3" id="KW-0132">Cell division</keyword>
<dbReference type="GO" id="GO:0051301">
    <property type="term" value="P:cell division"/>
    <property type="evidence" value="ECO:0007669"/>
    <property type="project" value="UniProtKB-KW"/>
</dbReference>
<evidence type="ECO:0000256" key="12">
    <source>
        <dbReference type="SAM" id="Coils"/>
    </source>
</evidence>
<feature type="domain" description="SMC hinge" evidence="13">
    <location>
        <begin position="534"/>
        <end position="665"/>
    </location>
</feature>
<dbReference type="GO" id="GO:0005524">
    <property type="term" value="F:ATP binding"/>
    <property type="evidence" value="ECO:0007669"/>
    <property type="project" value="UniProtKB-KW"/>
</dbReference>
<dbReference type="RefSeq" id="XP_067717262.1">
    <property type="nucleotide sequence ID" value="XM_067861161.1"/>
</dbReference>
<feature type="coiled-coil region" evidence="12">
    <location>
        <begin position="708"/>
        <end position="873"/>
    </location>
</feature>
<dbReference type="InterPro" id="IPR027417">
    <property type="entry name" value="P-loop_NTPase"/>
</dbReference>
<dbReference type="Gene3D" id="1.10.287.1490">
    <property type="match status" value="1"/>
</dbReference>
<dbReference type="PIRSF" id="PIRSF005719">
    <property type="entry name" value="SMC"/>
    <property type="match status" value="1"/>
</dbReference>
<evidence type="ECO:0000256" key="1">
    <source>
        <dbReference type="ARBA" id="ARBA00004123"/>
    </source>
</evidence>
<feature type="coiled-coil region" evidence="12">
    <location>
        <begin position="396"/>
        <end position="509"/>
    </location>
</feature>
<evidence type="ECO:0000313" key="14">
    <source>
        <dbReference type="EMBL" id="GIX65193.1"/>
    </source>
</evidence>
<accession>A0AAV4LZN9</accession>
<feature type="coiled-coil region" evidence="12">
    <location>
        <begin position="254"/>
        <end position="351"/>
    </location>
</feature>
<keyword evidence="10" id="KW-0131">Cell cycle</keyword>
<dbReference type="GO" id="GO:0030261">
    <property type="term" value="P:chromosome condensation"/>
    <property type="evidence" value="ECO:0007669"/>
    <property type="project" value="UniProtKB-KW"/>
</dbReference>
<reference evidence="14 15" key="1">
    <citation type="submission" date="2021-06" db="EMBL/GenBank/DDBJ databases">
        <title>Genome sequence of Babesia caballi.</title>
        <authorList>
            <person name="Yamagishi J."/>
            <person name="Kidaka T."/>
            <person name="Ochi A."/>
        </authorList>
    </citation>
    <scope>NUCLEOTIDE SEQUENCE [LARGE SCALE GENOMIC DNA]</scope>
    <source>
        <strain evidence="14">USDA-D6B2</strain>
    </source>
</reference>
<dbReference type="Gene3D" id="3.30.70.1620">
    <property type="match status" value="1"/>
</dbReference>
<dbReference type="InterPro" id="IPR036277">
    <property type="entry name" value="SMC_hinge_sf"/>
</dbReference>
<sequence>MHIESIILDGFKSYSTRTVIGPLDPHFNAVTGLNGSGKSNVLDSLCFCLGIADLSCVRASKLDDLIYKQGQAGITKATVTVVLNNARQPSPLPDAYRKMREVTITRQIALGGRNRYFLNGHPSTPKAIADFFQTARMNVNNPRFLIMQGRVTKVVNMKPKELLALIEEASGTRIYENKRAAAMKLIQRKNQKLDEIEQILREEIEPQMKRLRSDCDDFVRWSNAKEEAARLERFDVAYRYWVAKGRAAAGARREEEAVAEKSAVQQDLQALEERHTALQAQFEERRRELERGGGPSAEVQRRRDAVAADIAKVESDAKLLQRDVDELRSAAQEARGEIAAATRELEERRRASQGDADAVARLVKALEQNRARVLELETALGLVTSAPGKAGDKSACGSRQHQLKDMKSELARLEAEETALVNFVGHSEREVAEQQRVAAGMASQLQNFERNRQEAEREVEALQARVEEARVALEGVGGASAVGDLERRLRELREQRERSRETANMLEADLNRSRTRCTVPAHLGQKSATDLRAPFYGQAFELVQLNPERQEQTALPVHVLFGFKLFYLVARDKECAKAIFESNGLARNAKKVTVLPLNDAVVGRVASEQDVQHCRRLVGAEATDATTVAGYADVLRFNPRFDKLAKYLAGGALICSTSEVARKIAYQQDRSRAFPTATFQGDRFDVGGSMSGGSNKGMHMVLLVASRLREAQEQVEVLGGECEAAERALQVARGALSAHSELKKQLEISQQNLRSINERLGSFGATTAMRRVEELQRAIAEKRAAIAVLRDKRRELGKKIDEVEADLADWDRNRAQKEAEAKAQLRLLKAEIKRDSQALDRKNQAMSAVQLEQDHLRRRVATAEEELQQREAAAGALCQKIAEMEGQLVDRHRDLAFHEAQLAEITRQVCASQEELGRMQRELEASGHAKAQMTLRLKKLEYALQEVEKDAQDALLAADRLVRDHAWLPAEEPNFNRPGSAFDFTNIRIETVAKRLAELQQLRHELARRVNRRAQQLYDKMEGDYRDLLRKKRQVEEDRDKIHSVIAELDVKKHENINDIFRTVTRYFADIFHVLLSNAEAKLVPVGGDIVNGIEMRVGFNGAWKSSLAELSGGQRSLLALSLILAMLKVRPAPIYILDEVDAALDLSHTQNIGKMIKTQFPNSQFLIVSLKEGMFSNASVLFRTRFVDGSSTIVRHSLADKHAAKKHKEVEG</sequence>
<keyword evidence="7 12" id="KW-0175">Coiled coil</keyword>
<comment type="similarity">
    <text evidence="2">Belongs to the SMC family. SMC2 subfamily.</text>
</comment>
<dbReference type="SUPFAM" id="SSF75553">
    <property type="entry name" value="Smc hinge domain"/>
    <property type="match status" value="1"/>
</dbReference>
<organism evidence="14 15">
    <name type="scientific">Babesia caballi</name>
    <dbReference type="NCBI Taxonomy" id="5871"/>
    <lineage>
        <taxon>Eukaryota</taxon>
        <taxon>Sar</taxon>
        <taxon>Alveolata</taxon>
        <taxon>Apicomplexa</taxon>
        <taxon>Aconoidasida</taxon>
        <taxon>Piroplasmida</taxon>
        <taxon>Babesiidae</taxon>
        <taxon>Babesia</taxon>
    </lineage>
</organism>
<dbReference type="Pfam" id="PF02463">
    <property type="entry name" value="SMC_N"/>
    <property type="match status" value="1"/>
</dbReference>
<keyword evidence="8" id="KW-0226">DNA condensation</keyword>
<feature type="coiled-coil region" evidence="12">
    <location>
        <begin position="930"/>
        <end position="964"/>
    </location>
</feature>
<dbReference type="GO" id="GO:0005694">
    <property type="term" value="C:chromosome"/>
    <property type="evidence" value="ECO:0007669"/>
    <property type="project" value="InterPro"/>
</dbReference>
<protein>
    <recommendedName>
        <fullName evidence="11">Structural maintenance of chromosomes protein</fullName>
    </recommendedName>
</protein>
<keyword evidence="4" id="KW-0547">Nucleotide-binding</keyword>
<dbReference type="GO" id="GO:0016887">
    <property type="term" value="F:ATP hydrolysis activity"/>
    <property type="evidence" value="ECO:0007669"/>
    <property type="project" value="InterPro"/>
</dbReference>
<keyword evidence="6" id="KW-0067">ATP-binding</keyword>
<evidence type="ECO:0000256" key="9">
    <source>
        <dbReference type="ARBA" id="ARBA00023242"/>
    </source>
</evidence>
<dbReference type="Pfam" id="PF06470">
    <property type="entry name" value="SMC_hinge"/>
    <property type="match status" value="1"/>
</dbReference>
<keyword evidence="5" id="KW-0498">Mitosis</keyword>
<keyword evidence="15" id="KW-1185">Reference proteome</keyword>
<dbReference type="SMART" id="SM00968">
    <property type="entry name" value="SMC_hinge"/>
    <property type="match status" value="1"/>
</dbReference>
<dbReference type="CDD" id="cd03273">
    <property type="entry name" value="ABC_SMC2_euk"/>
    <property type="match status" value="1"/>
</dbReference>
<dbReference type="GO" id="GO:0005634">
    <property type="term" value="C:nucleus"/>
    <property type="evidence" value="ECO:0007669"/>
    <property type="project" value="UniProtKB-SubCell"/>
</dbReference>
<dbReference type="Proteomes" id="UP001497744">
    <property type="component" value="Unassembled WGS sequence"/>
</dbReference>
<evidence type="ECO:0000256" key="7">
    <source>
        <dbReference type="ARBA" id="ARBA00023054"/>
    </source>
</evidence>
<evidence type="ECO:0000256" key="6">
    <source>
        <dbReference type="ARBA" id="ARBA00022840"/>
    </source>
</evidence>
<dbReference type="EMBL" id="BPLF01000004">
    <property type="protein sequence ID" value="GIX65193.1"/>
    <property type="molecule type" value="Genomic_DNA"/>
</dbReference>
<gene>
    <name evidence="14" type="ORF">BcabD6B2_46280</name>
</gene>
<evidence type="ECO:0000256" key="5">
    <source>
        <dbReference type="ARBA" id="ARBA00022776"/>
    </source>
</evidence>
<evidence type="ECO:0000256" key="3">
    <source>
        <dbReference type="ARBA" id="ARBA00022618"/>
    </source>
</evidence>
<evidence type="ECO:0000256" key="8">
    <source>
        <dbReference type="ARBA" id="ARBA00023067"/>
    </source>
</evidence>
<dbReference type="InterPro" id="IPR027120">
    <property type="entry name" value="Smc2_ABC"/>
</dbReference>
<evidence type="ECO:0000256" key="2">
    <source>
        <dbReference type="ARBA" id="ARBA00005231"/>
    </source>
</evidence>
<evidence type="ECO:0000313" key="15">
    <source>
        <dbReference type="Proteomes" id="UP001497744"/>
    </source>
</evidence>
<dbReference type="AlphaFoldDB" id="A0AAV4LZN9"/>
<dbReference type="SUPFAM" id="SSF52540">
    <property type="entry name" value="P-loop containing nucleoside triphosphate hydrolases"/>
    <property type="match status" value="1"/>
</dbReference>